<dbReference type="CDD" id="cd07377">
    <property type="entry name" value="WHTH_GntR"/>
    <property type="match status" value="1"/>
</dbReference>
<dbReference type="SMART" id="SM00866">
    <property type="entry name" value="UTRA"/>
    <property type="match status" value="1"/>
</dbReference>
<comment type="caution">
    <text evidence="5">The sequence shown here is derived from an EMBL/GenBank/DDBJ whole genome shotgun (WGS) entry which is preliminary data.</text>
</comment>
<sequence length="252" mass="29212">MKAYNKEKWKKEVPVIGKVKPKYLKIAEAIREKIRDEVYLVNSLLPDGSTLAKEYEVSLMTLKQALDVLVTEGYILRRRGAGTLVRDWKATQRPHLYSLKGTSHDFPKGLTSKVLTFDVTRPSEEMAEKLSLSTDDFVYEIVRLRVLEDRPIIMEYTYMPVDVIPGLKREHLENSIYNYISEGLGRKVYSAFVKVSGVRPNDLEKQEMQLTETDFLMEVSQISSLDDCRVFEYSISHHLPDVFDFETIMFNQ</sequence>
<feature type="domain" description="HTH gntR-type" evidence="4">
    <location>
        <begin position="20"/>
        <end position="88"/>
    </location>
</feature>
<evidence type="ECO:0000313" key="6">
    <source>
        <dbReference type="Proteomes" id="UP001223079"/>
    </source>
</evidence>
<dbReference type="Pfam" id="PF00392">
    <property type="entry name" value="GntR"/>
    <property type="match status" value="1"/>
</dbReference>
<dbReference type="Pfam" id="PF07702">
    <property type="entry name" value="UTRA"/>
    <property type="match status" value="1"/>
</dbReference>
<proteinExistence type="predicted"/>
<evidence type="ECO:0000259" key="4">
    <source>
        <dbReference type="PROSITE" id="PS50949"/>
    </source>
</evidence>
<dbReference type="InterPro" id="IPR028978">
    <property type="entry name" value="Chorismate_lyase_/UTRA_dom_sf"/>
</dbReference>
<protein>
    <submittedName>
        <fullName evidence="5">DNA-binding GntR family transcriptional regulator</fullName>
    </submittedName>
</protein>
<dbReference type="EMBL" id="JAUSTM010000012">
    <property type="protein sequence ID" value="MDQ0222819.1"/>
    <property type="molecule type" value="Genomic_DNA"/>
</dbReference>
<dbReference type="SUPFAM" id="SSF46785">
    <property type="entry name" value="Winged helix' DNA-binding domain"/>
    <property type="match status" value="1"/>
</dbReference>
<organism evidence="5 6">
    <name type="scientific">Streptococcus moroccensis</name>
    <dbReference type="NCBI Taxonomy" id="1451356"/>
    <lineage>
        <taxon>Bacteria</taxon>
        <taxon>Bacillati</taxon>
        <taxon>Bacillota</taxon>
        <taxon>Bacilli</taxon>
        <taxon>Lactobacillales</taxon>
        <taxon>Streptococcaceae</taxon>
        <taxon>Streptococcus</taxon>
    </lineage>
</organism>
<dbReference type="InterPro" id="IPR050679">
    <property type="entry name" value="Bact_HTH_transcr_reg"/>
</dbReference>
<dbReference type="PANTHER" id="PTHR44846">
    <property type="entry name" value="MANNOSYL-D-GLYCERATE TRANSPORT/METABOLISM SYSTEM REPRESSOR MNGR-RELATED"/>
    <property type="match status" value="1"/>
</dbReference>
<dbReference type="PROSITE" id="PS50949">
    <property type="entry name" value="HTH_GNTR"/>
    <property type="match status" value="1"/>
</dbReference>
<gene>
    <name evidence="5" type="ORF">J2S23_001377</name>
</gene>
<evidence type="ECO:0000313" key="5">
    <source>
        <dbReference type="EMBL" id="MDQ0222819.1"/>
    </source>
</evidence>
<dbReference type="Proteomes" id="UP001223079">
    <property type="component" value="Unassembled WGS sequence"/>
</dbReference>
<reference evidence="5 6" key="1">
    <citation type="submission" date="2023-07" db="EMBL/GenBank/DDBJ databases">
        <title>Genomic Encyclopedia of Type Strains, Phase IV (KMG-IV): sequencing the most valuable type-strain genomes for metagenomic binning, comparative biology and taxonomic classification.</title>
        <authorList>
            <person name="Goeker M."/>
        </authorList>
    </citation>
    <scope>NUCLEOTIDE SEQUENCE [LARGE SCALE GENOMIC DNA]</scope>
    <source>
        <strain evidence="5 6">DSM 105143</strain>
    </source>
</reference>
<evidence type="ECO:0000256" key="2">
    <source>
        <dbReference type="ARBA" id="ARBA00023125"/>
    </source>
</evidence>
<evidence type="ECO:0000256" key="3">
    <source>
        <dbReference type="ARBA" id="ARBA00023163"/>
    </source>
</evidence>
<name>A0ABT9YS39_9STRE</name>
<dbReference type="InterPro" id="IPR036390">
    <property type="entry name" value="WH_DNA-bd_sf"/>
</dbReference>
<dbReference type="InterPro" id="IPR011663">
    <property type="entry name" value="UTRA"/>
</dbReference>
<keyword evidence="6" id="KW-1185">Reference proteome</keyword>
<dbReference type="RefSeq" id="WP_307121997.1">
    <property type="nucleotide sequence ID" value="NZ_JAUSTM010000012.1"/>
</dbReference>
<keyword evidence="1" id="KW-0805">Transcription regulation</keyword>
<evidence type="ECO:0000256" key="1">
    <source>
        <dbReference type="ARBA" id="ARBA00023015"/>
    </source>
</evidence>
<keyword evidence="2 5" id="KW-0238">DNA-binding</keyword>
<dbReference type="GO" id="GO:0003677">
    <property type="term" value="F:DNA binding"/>
    <property type="evidence" value="ECO:0007669"/>
    <property type="project" value="UniProtKB-KW"/>
</dbReference>
<dbReference type="Gene3D" id="1.10.10.10">
    <property type="entry name" value="Winged helix-like DNA-binding domain superfamily/Winged helix DNA-binding domain"/>
    <property type="match status" value="1"/>
</dbReference>
<dbReference type="SMART" id="SM00345">
    <property type="entry name" value="HTH_GNTR"/>
    <property type="match status" value="1"/>
</dbReference>
<keyword evidence="3" id="KW-0804">Transcription</keyword>
<dbReference type="SUPFAM" id="SSF64288">
    <property type="entry name" value="Chorismate lyase-like"/>
    <property type="match status" value="1"/>
</dbReference>
<accession>A0ABT9YS39</accession>
<dbReference type="InterPro" id="IPR000524">
    <property type="entry name" value="Tscrpt_reg_HTH_GntR"/>
</dbReference>
<dbReference type="PANTHER" id="PTHR44846:SF5">
    <property type="entry name" value="HTH-TYPE TRANSCRIPTIONAL REGULATOR GMUR"/>
    <property type="match status" value="1"/>
</dbReference>
<dbReference type="InterPro" id="IPR036388">
    <property type="entry name" value="WH-like_DNA-bd_sf"/>
</dbReference>
<dbReference type="Gene3D" id="3.40.1410.10">
    <property type="entry name" value="Chorismate lyase-like"/>
    <property type="match status" value="1"/>
</dbReference>